<sequence length="242" mass="26558">MVEAEKKPAAYAALSTGINAVLVSDAAITKRRNRELADAHVAYTKDWGPVLFGCLMSTFSTPTDFNRMMRSVSSLPWRVGSCLHDDSPLNEAASTDRSRGVGLLKMIYVKGVYLQHVSAADQIYARDECITPSTMLQQLLEQYVEDMSGQAAVAFGSVGKGYLGWIGDVNSQEELDPVYLALLGLPVVEDPVNSWQLRRALDGLKTHSLGSDFHFESVDTNCIQDCRLVCCSSPFLKHASNF</sequence>
<reference evidence="1" key="1">
    <citation type="submission" date="2020-02" db="EMBL/GenBank/DDBJ databases">
        <authorList>
            <person name="Palmer J.M."/>
        </authorList>
    </citation>
    <scope>NUCLEOTIDE SEQUENCE</scope>
    <source>
        <strain evidence="1">EPUS1.4</strain>
        <tissue evidence="1">Thallus</tissue>
    </source>
</reference>
<dbReference type="AlphaFoldDB" id="A0A8H7ALI9"/>
<evidence type="ECO:0000313" key="2">
    <source>
        <dbReference type="Proteomes" id="UP000606974"/>
    </source>
</evidence>
<dbReference type="EMBL" id="JAACFV010000071">
    <property type="protein sequence ID" value="KAF7507305.1"/>
    <property type="molecule type" value="Genomic_DNA"/>
</dbReference>
<name>A0A8H7ALI9_9EURO</name>
<comment type="caution">
    <text evidence="1">The sequence shown here is derived from an EMBL/GenBank/DDBJ whole genome shotgun (WGS) entry which is preliminary data.</text>
</comment>
<keyword evidence="2" id="KW-1185">Reference proteome</keyword>
<gene>
    <name evidence="1" type="ORF">GJ744_010739</name>
</gene>
<accession>A0A8H7ALI9</accession>
<organism evidence="1 2">
    <name type="scientific">Endocarpon pusillum</name>
    <dbReference type="NCBI Taxonomy" id="364733"/>
    <lineage>
        <taxon>Eukaryota</taxon>
        <taxon>Fungi</taxon>
        <taxon>Dikarya</taxon>
        <taxon>Ascomycota</taxon>
        <taxon>Pezizomycotina</taxon>
        <taxon>Eurotiomycetes</taxon>
        <taxon>Chaetothyriomycetidae</taxon>
        <taxon>Verrucariales</taxon>
        <taxon>Verrucariaceae</taxon>
        <taxon>Endocarpon</taxon>
    </lineage>
</organism>
<protein>
    <submittedName>
        <fullName evidence="1">Uncharacterized protein</fullName>
    </submittedName>
</protein>
<dbReference type="Proteomes" id="UP000606974">
    <property type="component" value="Unassembled WGS sequence"/>
</dbReference>
<proteinExistence type="predicted"/>
<dbReference type="OrthoDB" id="245563at2759"/>
<evidence type="ECO:0000313" key="1">
    <source>
        <dbReference type="EMBL" id="KAF7507305.1"/>
    </source>
</evidence>